<sequence>MHNSLSTDGSNIKAQVNYTGSSHLSVDNKSHPHCNRPPDPHMNILNLSENCENNALDLPSLEDDVHNLGDTSMHNAVDLAKAYDRKYGHQNTDLAALRYNSSSSSLWKAICTSWSSIVDNERWAIGNGETIHFWTDNWLANGERLIDHVPVNDSQILQWKLLDVSASD</sequence>
<evidence type="ECO:0000313" key="2">
    <source>
        <dbReference type="Proteomes" id="UP001372338"/>
    </source>
</evidence>
<accession>A0AAN9I8A2</accession>
<dbReference type="EMBL" id="JAYWIO010000004">
    <property type="protein sequence ID" value="KAK7267370.1"/>
    <property type="molecule type" value="Genomic_DNA"/>
</dbReference>
<dbReference type="AlphaFoldDB" id="A0AAN9I8A2"/>
<organism evidence="1 2">
    <name type="scientific">Crotalaria pallida</name>
    <name type="common">Smooth rattlebox</name>
    <name type="synonym">Crotalaria striata</name>
    <dbReference type="NCBI Taxonomy" id="3830"/>
    <lineage>
        <taxon>Eukaryota</taxon>
        <taxon>Viridiplantae</taxon>
        <taxon>Streptophyta</taxon>
        <taxon>Embryophyta</taxon>
        <taxon>Tracheophyta</taxon>
        <taxon>Spermatophyta</taxon>
        <taxon>Magnoliopsida</taxon>
        <taxon>eudicotyledons</taxon>
        <taxon>Gunneridae</taxon>
        <taxon>Pentapetalae</taxon>
        <taxon>rosids</taxon>
        <taxon>fabids</taxon>
        <taxon>Fabales</taxon>
        <taxon>Fabaceae</taxon>
        <taxon>Papilionoideae</taxon>
        <taxon>50 kb inversion clade</taxon>
        <taxon>genistoids sensu lato</taxon>
        <taxon>core genistoids</taxon>
        <taxon>Crotalarieae</taxon>
        <taxon>Crotalaria</taxon>
    </lineage>
</organism>
<evidence type="ECO:0000313" key="1">
    <source>
        <dbReference type="EMBL" id="KAK7267370.1"/>
    </source>
</evidence>
<gene>
    <name evidence="1" type="ORF">RIF29_20041</name>
</gene>
<name>A0AAN9I8A2_CROPI</name>
<protein>
    <submittedName>
        <fullName evidence="1">Uncharacterized protein</fullName>
    </submittedName>
</protein>
<dbReference type="Proteomes" id="UP001372338">
    <property type="component" value="Unassembled WGS sequence"/>
</dbReference>
<reference evidence="1 2" key="1">
    <citation type="submission" date="2024-01" db="EMBL/GenBank/DDBJ databases">
        <title>The genomes of 5 underutilized Papilionoideae crops provide insights into root nodulation and disease resistanc.</title>
        <authorList>
            <person name="Yuan L."/>
        </authorList>
    </citation>
    <scope>NUCLEOTIDE SEQUENCE [LARGE SCALE GENOMIC DNA]</scope>
    <source>
        <strain evidence="1">ZHUSHIDOU_FW_LH</strain>
        <tissue evidence="1">Leaf</tissue>
    </source>
</reference>
<comment type="caution">
    <text evidence="1">The sequence shown here is derived from an EMBL/GenBank/DDBJ whole genome shotgun (WGS) entry which is preliminary data.</text>
</comment>
<keyword evidence="2" id="KW-1185">Reference proteome</keyword>
<proteinExistence type="predicted"/>